<dbReference type="Pfam" id="PF20254">
    <property type="entry name" value="DMFA2_C"/>
    <property type="match status" value="1"/>
</dbReference>
<gene>
    <name evidence="3" type="ORF">NFRAN_0799</name>
</gene>
<dbReference type="KEGG" id="nfn:NFRAN_0799"/>
<dbReference type="SUPFAM" id="SSF52317">
    <property type="entry name" value="Class I glutamine amidotransferase-like"/>
    <property type="match status" value="1"/>
</dbReference>
<evidence type="ECO:0000256" key="1">
    <source>
        <dbReference type="SAM" id="Phobius"/>
    </source>
</evidence>
<dbReference type="Proteomes" id="UP000294299">
    <property type="component" value="Chromosome NFRAN"/>
</dbReference>
<accession>A0A484I7H5</accession>
<sequence>MDHYINESVYETCMHSFQRKKTFNVFNSLIVAFVLFSVVQMLSILNPNTAFSSHLPESSTSHNEKKRIALIENTFTYAAYQNGSFYNFYDLHSPEMYTREGQGLNTTITENLYLLKDRPIPQGPFPFYLHPEYKDIPYITYAYLILDLVHKNNQSIVNLTDADVDQGKIFFADGENAYDVLILLHNEYVSQKEYDNLKRFVANGGTILFTEGNVLYAEVDYNSTTNTISLVKGHDWEFDGKSARNSINERWLKENKEWMGSNFLDYSSSKPLHFGFNPFNYTHYEEQYLTNPNATILIDYEAYGFPEEYENATIATYYMDYGLGRVIHLSLWGHTIDENPIFVEYFEKILLPLALGKNVTEENKHFTDERKLHLGNSTDTAS</sequence>
<dbReference type="Gene3D" id="3.40.50.880">
    <property type="match status" value="1"/>
</dbReference>
<feature type="transmembrane region" description="Helical" evidence="1">
    <location>
        <begin position="24"/>
        <end position="45"/>
    </location>
</feature>
<reference evidence="3 4" key="1">
    <citation type="submission" date="2019-02" db="EMBL/GenBank/DDBJ databases">
        <authorList>
            <person name="Lehtovirta-Morley E L."/>
        </authorList>
    </citation>
    <scope>NUCLEOTIDE SEQUENCE [LARGE SCALE GENOMIC DNA]</scope>
    <source>
        <strain evidence="3">NFRAN1</strain>
    </source>
</reference>
<keyword evidence="1" id="KW-0812">Transmembrane</keyword>
<feature type="domain" description="N,N-dimethylformamidase beta subunit-like C-terminal" evidence="2">
    <location>
        <begin position="62"/>
        <end position="262"/>
    </location>
</feature>
<keyword evidence="1" id="KW-0472">Membrane</keyword>
<dbReference type="InterPro" id="IPR046540">
    <property type="entry name" value="DMFA2_C"/>
</dbReference>
<protein>
    <recommendedName>
        <fullName evidence="2">N,N-dimethylformamidase beta subunit-like C-terminal domain-containing protein</fullName>
    </recommendedName>
</protein>
<dbReference type="EMBL" id="LR216287">
    <property type="protein sequence ID" value="VFJ13121.1"/>
    <property type="molecule type" value="Genomic_DNA"/>
</dbReference>
<evidence type="ECO:0000313" key="4">
    <source>
        <dbReference type="Proteomes" id="UP000294299"/>
    </source>
</evidence>
<evidence type="ECO:0000313" key="3">
    <source>
        <dbReference type="EMBL" id="VFJ13121.1"/>
    </source>
</evidence>
<proteinExistence type="predicted"/>
<keyword evidence="1" id="KW-1133">Transmembrane helix</keyword>
<organism evidence="3 4">
    <name type="scientific">Candidatus Nitrosocosmicus franklandianus</name>
    <dbReference type="NCBI Taxonomy" id="1798806"/>
    <lineage>
        <taxon>Archaea</taxon>
        <taxon>Nitrososphaerota</taxon>
        <taxon>Nitrososphaeria</taxon>
        <taxon>Nitrososphaerales</taxon>
        <taxon>Nitrososphaeraceae</taxon>
        <taxon>Candidatus Nitrosocosmicus</taxon>
    </lineage>
</organism>
<name>A0A484I7H5_9ARCH</name>
<evidence type="ECO:0000259" key="2">
    <source>
        <dbReference type="Pfam" id="PF20254"/>
    </source>
</evidence>
<dbReference type="InterPro" id="IPR029062">
    <property type="entry name" value="Class_I_gatase-like"/>
</dbReference>
<dbReference type="CDD" id="cd03143">
    <property type="entry name" value="A4_beta-galactosidase_middle_domain"/>
    <property type="match status" value="1"/>
</dbReference>
<dbReference type="AlphaFoldDB" id="A0A484I7H5"/>
<keyword evidence="4" id="KW-1185">Reference proteome</keyword>